<proteinExistence type="predicted"/>
<dbReference type="EMBL" id="CP108318">
    <property type="protein sequence ID" value="WTW59338.1"/>
    <property type="molecule type" value="Genomic_DNA"/>
</dbReference>
<feature type="chain" id="PRO_5043524855" evidence="7">
    <location>
        <begin position="30"/>
        <end position="348"/>
    </location>
</feature>
<evidence type="ECO:0000256" key="6">
    <source>
        <dbReference type="SAM" id="Phobius"/>
    </source>
</evidence>
<keyword evidence="3 7" id="KW-0732">Signal</keyword>
<feature type="signal peptide" evidence="7">
    <location>
        <begin position="1"/>
        <end position="29"/>
    </location>
</feature>
<evidence type="ECO:0000259" key="8">
    <source>
        <dbReference type="PROSITE" id="PS50847"/>
    </source>
</evidence>
<keyword evidence="1" id="KW-0134">Cell wall</keyword>
<evidence type="ECO:0000256" key="1">
    <source>
        <dbReference type="ARBA" id="ARBA00022512"/>
    </source>
</evidence>
<keyword evidence="4" id="KW-0572">Peptidoglycan-anchor</keyword>
<reference evidence="9" key="1">
    <citation type="submission" date="2022-10" db="EMBL/GenBank/DDBJ databases">
        <title>The complete genomes of actinobacterial strains from the NBC collection.</title>
        <authorList>
            <person name="Joergensen T.S."/>
            <person name="Alvarez Arevalo M."/>
            <person name="Sterndorff E.B."/>
            <person name="Faurdal D."/>
            <person name="Vuksanovic O."/>
            <person name="Mourched A.-S."/>
            <person name="Charusanti P."/>
            <person name="Shaw S."/>
            <person name="Blin K."/>
            <person name="Weber T."/>
        </authorList>
    </citation>
    <scope>NUCLEOTIDE SEQUENCE</scope>
    <source>
        <strain evidence="9">NBC_00003</strain>
    </source>
</reference>
<keyword evidence="6" id="KW-0472">Membrane</keyword>
<dbReference type="PROSITE" id="PS50847">
    <property type="entry name" value="GRAM_POS_ANCHORING"/>
    <property type="match status" value="1"/>
</dbReference>
<gene>
    <name evidence="9" type="ORF">OG549_00995</name>
</gene>
<accession>A0AAU2UWI1</accession>
<feature type="compositionally biased region" description="Polar residues" evidence="5">
    <location>
        <begin position="62"/>
        <end position="84"/>
    </location>
</feature>
<feature type="compositionally biased region" description="Polar residues" evidence="5">
    <location>
        <begin position="95"/>
        <end position="105"/>
    </location>
</feature>
<evidence type="ECO:0000256" key="2">
    <source>
        <dbReference type="ARBA" id="ARBA00022525"/>
    </source>
</evidence>
<evidence type="ECO:0000256" key="3">
    <source>
        <dbReference type="ARBA" id="ARBA00022729"/>
    </source>
</evidence>
<dbReference type="AlphaFoldDB" id="A0AAU2UWI1"/>
<keyword evidence="6" id="KW-0812">Transmembrane</keyword>
<dbReference type="NCBIfam" id="NF041528">
    <property type="entry name" value="strep_LAETG"/>
    <property type="match status" value="1"/>
</dbReference>
<protein>
    <submittedName>
        <fullName evidence="9">LPXTG cell wall anchor domain-containing protein</fullName>
    </submittedName>
</protein>
<dbReference type="InterPro" id="IPR019931">
    <property type="entry name" value="LPXTG_anchor"/>
</dbReference>
<keyword evidence="2" id="KW-0964">Secreted</keyword>
<sequence length="348" mass="36334">MNLRRVWASAAVMTAIGTVALGATPLAYATTGDSTTAASEASSTAPHSAPSSSTATPKADNDTTSTPGASSAPKTVTPSPSGSATDPKDAKKPNDQPSHTPTTGVSKLPTPGIGECKQYPADEDSVRTSLRGLPTRIVAGSGWHEFTYRALNISDRTLERVNLDMELGTVDHRVSDISELLLTVEWFDTANGQWRTTTERGKDLWGYFAGAKNIKAGQYVDARMRIKVDAKAPAAVGFFFTFGYSMGEGDGRCGSGELYQWDFTIDTAGTKPTKDDAKGKPVKPGTPGAPQNRPVPQGDRTELPVSGRLAETGSSSTTPVVAAIGAAAVAAGGGALFIARRRKARTTA</sequence>
<feature type="domain" description="Gram-positive cocci surface proteins LPxTG" evidence="8">
    <location>
        <begin position="309"/>
        <end position="348"/>
    </location>
</feature>
<evidence type="ECO:0000256" key="4">
    <source>
        <dbReference type="ARBA" id="ARBA00023088"/>
    </source>
</evidence>
<feature type="transmembrane region" description="Helical" evidence="6">
    <location>
        <begin position="320"/>
        <end position="339"/>
    </location>
</feature>
<feature type="compositionally biased region" description="Low complexity" evidence="5">
    <location>
        <begin position="37"/>
        <end position="57"/>
    </location>
</feature>
<dbReference type="NCBIfam" id="TIGR01167">
    <property type="entry name" value="LPXTG_anchor"/>
    <property type="match status" value="1"/>
</dbReference>
<evidence type="ECO:0000256" key="5">
    <source>
        <dbReference type="SAM" id="MobiDB-lite"/>
    </source>
</evidence>
<feature type="region of interest" description="Disordered" evidence="5">
    <location>
        <begin position="37"/>
        <end position="127"/>
    </location>
</feature>
<keyword evidence="6" id="KW-1133">Transmembrane helix</keyword>
<evidence type="ECO:0000313" key="9">
    <source>
        <dbReference type="EMBL" id="WTW59338.1"/>
    </source>
</evidence>
<organism evidence="9">
    <name type="scientific">Streptomyces sp. NBC_00003</name>
    <dbReference type="NCBI Taxonomy" id="2903608"/>
    <lineage>
        <taxon>Bacteria</taxon>
        <taxon>Bacillati</taxon>
        <taxon>Actinomycetota</taxon>
        <taxon>Actinomycetes</taxon>
        <taxon>Kitasatosporales</taxon>
        <taxon>Streptomycetaceae</taxon>
        <taxon>Streptomyces</taxon>
    </lineage>
</organism>
<name>A0AAU2UWI1_9ACTN</name>
<feature type="region of interest" description="Disordered" evidence="5">
    <location>
        <begin position="270"/>
        <end position="303"/>
    </location>
</feature>
<evidence type="ECO:0000256" key="7">
    <source>
        <dbReference type="SAM" id="SignalP"/>
    </source>
</evidence>